<evidence type="ECO:0000313" key="2">
    <source>
        <dbReference type="Proteomes" id="UP001597206"/>
    </source>
</evidence>
<dbReference type="RefSeq" id="WP_379029840.1">
    <property type="nucleotide sequence ID" value="NZ_JBHTLN010000001.1"/>
</dbReference>
<accession>A0ABW3P504</accession>
<reference evidence="2" key="1">
    <citation type="journal article" date="2019" name="Int. J. Syst. Evol. Microbiol.">
        <title>The Global Catalogue of Microorganisms (GCM) 10K type strain sequencing project: providing services to taxonomists for standard genome sequencing and annotation.</title>
        <authorList>
            <consortium name="The Broad Institute Genomics Platform"/>
            <consortium name="The Broad Institute Genome Sequencing Center for Infectious Disease"/>
            <person name="Wu L."/>
            <person name="Ma J."/>
        </authorList>
    </citation>
    <scope>NUCLEOTIDE SEQUENCE [LARGE SCALE GENOMIC DNA]</scope>
    <source>
        <strain evidence="2">CCUG 58411</strain>
    </source>
</reference>
<comment type="caution">
    <text evidence="1">The sequence shown here is derived from an EMBL/GenBank/DDBJ whole genome shotgun (WGS) entry which is preliminary data.</text>
</comment>
<evidence type="ECO:0000313" key="1">
    <source>
        <dbReference type="EMBL" id="MFD1121284.1"/>
    </source>
</evidence>
<keyword evidence="2" id="KW-1185">Reference proteome</keyword>
<name>A0ABW3P504_9PROT</name>
<dbReference type="Proteomes" id="UP001597206">
    <property type="component" value="Unassembled WGS sequence"/>
</dbReference>
<proteinExistence type="predicted"/>
<sequence length="140" mass="16467">MKNKIKIKKLHTQCLLNWSLKVGDQLGTLSKPKAIKLANVKPAVFQRWVSGKMVAPSCKLSRIKHHAFATFRIRHRKKLNQCMAVDLDEEVIKAQFLWKNMIFDQLSMAAKRRFFYRFKKSVSLAFNVKKPLSNEWLFYP</sequence>
<dbReference type="EMBL" id="JBHTLN010000001">
    <property type="protein sequence ID" value="MFD1121284.1"/>
    <property type="molecule type" value="Genomic_DNA"/>
</dbReference>
<organism evidence="1 2">
    <name type="scientific">Methylophilus flavus</name>
    <dbReference type="NCBI Taxonomy" id="640084"/>
    <lineage>
        <taxon>Bacteria</taxon>
        <taxon>Pseudomonadati</taxon>
        <taxon>Pseudomonadota</taxon>
        <taxon>Betaproteobacteria</taxon>
        <taxon>Nitrosomonadales</taxon>
        <taxon>Methylophilaceae</taxon>
        <taxon>Methylophilus</taxon>
    </lineage>
</organism>
<protein>
    <submittedName>
        <fullName evidence="1">Uncharacterized protein</fullName>
    </submittedName>
</protein>
<gene>
    <name evidence="1" type="ORF">ACFQ2T_02125</name>
</gene>